<dbReference type="AlphaFoldDB" id="A0A4R8UBP2"/>
<gene>
    <name evidence="3" type="ORF">E3O23_13290</name>
</gene>
<feature type="transmembrane region" description="Helical" evidence="2">
    <location>
        <begin position="209"/>
        <end position="228"/>
    </location>
</feature>
<organism evidence="3 4">
    <name type="scientific">Cryobacterium tagatosivorans</name>
    <dbReference type="NCBI Taxonomy" id="1259199"/>
    <lineage>
        <taxon>Bacteria</taxon>
        <taxon>Bacillati</taxon>
        <taxon>Actinomycetota</taxon>
        <taxon>Actinomycetes</taxon>
        <taxon>Micrococcales</taxon>
        <taxon>Microbacteriaceae</taxon>
        <taxon>Cryobacterium</taxon>
    </lineage>
</organism>
<feature type="compositionally biased region" description="Low complexity" evidence="1">
    <location>
        <begin position="77"/>
        <end position="99"/>
    </location>
</feature>
<evidence type="ECO:0000256" key="2">
    <source>
        <dbReference type="SAM" id="Phobius"/>
    </source>
</evidence>
<dbReference type="Proteomes" id="UP000297866">
    <property type="component" value="Unassembled WGS sequence"/>
</dbReference>
<keyword evidence="2" id="KW-0472">Membrane</keyword>
<dbReference type="OrthoDB" id="5109074at2"/>
<comment type="caution">
    <text evidence="3">The sequence shown here is derived from an EMBL/GenBank/DDBJ whole genome shotgun (WGS) entry which is preliminary data.</text>
</comment>
<accession>A0A4R8UBP2</accession>
<keyword evidence="2" id="KW-1133">Transmembrane helix</keyword>
<feature type="transmembrane region" description="Helical" evidence="2">
    <location>
        <begin position="277"/>
        <end position="301"/>
    </location>
</feature>
<reference evidence="3 4" key="1">
    <citation type="submission" date="2019-03" db="EMBL/GenBank/DDBJ databases">
        <title>Genomics of glacier-inhabiting Cryobacterium strains.</title>
        <authorList>
            <person name="Liu Q."/>
            <person name="Xin Y.-H."/>
        </authorList>
    </citation>
    <scope>NUCLEOTIDE SEQUENCE [LARGE SCALE GENOMIC DNA]</scope>
    <source>
        <strain evidence="3 4">Sr47</strain>
    </source>
</reference>
<feature type="region of interest" description="Disordered" evidence="1">
    <location>
        <begin position="1"/>
        <end position="102"/>
    </location>
</feature>
<evidence type="ECO:0000313" key="4">
    <source>
        <dbReference type="Proteomes" id="UP000297866"/>
    </source>
</evidence>
<feature type="compositionally biased region" description="Basic and acidic residues" evidence="1">
    <location>
        <begin position="10"/>
        <end position="19"/>
    </location>
</feature>
<sequence>MSDTTPTDGNRNDGKRNDENWTDNPENTGEVREPVEQPEHVEQPEPVEHAGTDEHHAAAGTDPNGFTGTGSHAAVSEPTPAETPAEAPAQAPEPTPADAMTHESYRPAATVAAAAPAAAAPAATPDYAPREQATDYVPTQTATPQPIYVQAPTPPRYRGNRATGILVALLATVAYAVLYALVAIIIVGVNVDSAAEATARFTEFVVRPVFYIPVIFFFIALAVLVALVNRGGWWAYVLFGFAVAAVVYFSYIGGALLTVQAWNYAPEEAVRFVNTLWLNPLAIAAAVIAREVPIWAGAWIARSGRSVTARNAEARAEYERQLAEGPQVTRSA</sequence>
<protein>
    <submittedName>
        <fullName evidence="3">Uncharacterized protein</fullName>
    </submittedName>
</protein>
<feature type="compositionally biased region" description="Basic and acidic residues" evidence="1">
    <location>
        <begin position="29"/>
        <end position="57"/>
    </location>
</feature>
<dbReference type="EMBL" id="SOEZ01000063">
    <property type="protein sequence ID" value="TFB48437.1"/>
    <property type="molecule type" value="Genomic_DNA"/>
</dbReference>
<feature type="transmembrane region" description="Helical" evidence="2">
    <location>
        <begin position="165"/>
        <end position="189"/>
    </location>
</feature>
<proteinExistence type="predicted"/>
<keyword evidence="2" id="KW-0812">Transmembrane</keyword>
<evidence type="ECO:0000313" key="3">
    <source>
        <dbReference type="EMBL" id="TFB48437.1"/>
    </source>
</evidence>
<dbReference type="RefSeq" id="WP_134491756.1">
    <property type="nucleotide sequence ID" value="NZ_SOEZ01000063.1"/>
</dbReference>
<evidence type="ECO:0000256" key="1">
    <source>
        <dbReference type="SAM" id="MobiDB-lite"/>
    </source>
</evidence>
<keyword evidence="4" id="KW-1185">Reference proteome</keyword>
<name>A0A4R8UBP2_9MICO</name>
<feature type="transmembrane region" description="Helical" evidence="2">
    <location>
        <begin position="235"/>
        <end position="257"/>
    </location>
</feature>